<evidence type="ECO:0000313" key="10">
    <source>
        <dbReference type="EMBL" id="ABK43343.1"/>
    </source>
</evidence>
<evidence type="ECO:0000256" key="1">
    <source>
        <dbReference type="ARBA" id="ARBA00022605"/>
    </source>
</evidence>
<dbReference type="InterPro" id="IPR002575">
    <property type="entry name" value="Aminoglycoside_PTrfase"/>
</dbReference>
<evidence type="ECO:0000256" key="6">
    <source>
        <dbReference type="ARBA" id="ARBA00022840"/>
    </source>
</evidence>
<comment type="pathway">
    <text evidence="8">Amino-acid biosynthesis; L-threonine biosynthesis; L-threonine from L-aspartate: step 4/5.</text>
</comment>
<evidence type="ECO:0000256" key="7">
    <source>
        <dbReference type="ARBA" id="ARBA00038240"/>
    </source>
</evidence>
<evidence type="ECO:0000256" key="3">
    <source>
        <dbReference type="ARBA" id="ARBA00022697"/>
    </source>
</evidence>
<dbReference type="EC" id="2.7.1.39" evidence="8"/>
<reference evidence="10 11" key="2">
    <citation type="journal article" date="2012" name="Int. J. Syst. Evol. Microbiol.">
        <title>Magnetococcus marinus gen. nov., sp. nov., a marine, magnetotactic bacterium that represents a novel lineage (Magnetococcaceae fam. nov.; Magnetococcales ord. nov.) at the base of the Alphaproteobacteria.</title>
        <authorList>
            <person name="Bazylinski D.A."/>
            <person name="Williams T.J."/>
            <person name="Lefevre C.T."/>
            <person name="Berg R.J."/>
            <person name="Zhang C.L."/>
            <person name="Bowser S.S."/>
            <person name="Dean A.J."/>
            <person name="Beveridge T.J."/>
        </authorList>
    </citation>
    <scope>NUCLEOTIDE SEQUENCE [LARGE SCALE GENOMIC DNA]</scope>
    <source>
        <strain evidence="11">ATCC BAA-1437 / JCM 17883 / MC-1</strain>
    </source>
</reference>
<dbReference type="GO" id="GO:0004413">
    <property type="term" value="F:homoserine kinase activity"/>
    <property type="evidence" value="ECO:0007669"/>
    <property type="project" value="UniProtKB-UniRule"/>
</dbReference>
<dbReference type="SUPFAM" id="SSF56112">
    <property type="entry name" value="Protein kinase-like (PK-like)"/>
    <property type="match status" value="1"/>
</dbReference>
<accession>A0L5V0</accession>
<dbReference type="InterPro" id="IPR005280">
    <property type="entry name" value="Homoserine_kinase_II"/>
</dbReference>
<evidence type="ECO:0000256" key="4">
    <source>
        <dbReference type="ARBA" id="ARBA00022741"/>
    </source>
</evidence>
<organism evidence="10 11">
    <name type="scientific">Magnetococcus marinus (strain ATCC BAA-1437 / JCM 17883 / MC-1)</name>
    <dbReference type="NCBI Taxonomy" id="156889"/>
    <lineage>
        <taxon>Bacteria</taxon>
        <taxon>Pseudomonadati</taxon>
        <taxon>Pseudomonadota</taxon>
        <taxon>Magnetococcia</taxon>
        <taxon>Magnetococcales</taxon>
        <taxon>Magnetococcaceae</taxon>
        <taxon>Magnetococcus</taxon>
    </lineage>
</organism>
<reference evidence="11" key="1">
    <citation type="journal article" date="2009" name="Appl. Environ. Microbiol.">
        <title>Complete genome sequence of the chemolithoautotrophic marine magnetotactic coccus strain MC-1.</title>
        <authorList>
            <person name="Schubbe S."/>
            <person name="Williams T.J."/>
            <person name="Xie G."/>
            <person name="Kiss H.E."/>
            <person name="Brettin T.S."/>
            <person name="Martinez D."/>
            <person name="Ross C.A."/>
            <person name="Schuler D."/>
            <person name="Cox B.L."/>
            <person name="Nealson K.H."/>
            <person name="Bazylinski D.A."/>
        </authorList>
    </citation>
    <scope>NUCLEOTIDE SEQUENCE [LARGE SCALE GENOMIC DNA]</scope>
    <source>
        <strain evidence="11">ATCC BAA-1437 / JCM 17883 / MC-1</strain>
    </source>
</reference>
<protein>
    <recommendedName>
        <fullName evidence="8">Homoserine kinase</fullName>
        <shortName evidence="8">HK</shortName>
        <shortName evidence="8">HSK</shortName>
        <ecNumber evidence="8">2.7.1.39</ecNumber>
    </recommendedName>
</protein>
<dbReference type="STRING" id="156889.Mmc1_0824"/>
<evidence type="ECO:0000256" key="5">
    <source>
        <dbReference type="ARBA" id="ARBA00022777"/>
    </source>
</evidence>
<dbReference type="eggNOG" id="COG2334">
    <property type="taxonomic scope" value="Bacteria"/>
</dbReference>
<keyword evidence="1 8" id="KW-0028">Amino-acid biosynthesis</keyword>
<dbReference type="Gene3D" id="3.90.1200.10">
    <property type="match status" value="1"/>
</dbReference>
<keyword evidence="5 8" id="KW-0418">Kinase</keyword>
<dbReference type="AlphaFoldDB" id="A0L5V0"/>
<dbReference type="NCBIfam" id="NF003558">
    <property type="entry name" value="PRK05231.1"/>
    <property type="match status" value="1"/>
</dbReference>
<evidence type="ECO:0000259" key="9">
    <source>
        <dbReference type="Pfam" id="PF01636"/>
    </source>
</evidence>
<sequence length="321" mass="36222">MSVYTTLTLAELGPFLARHDIGQPLSLEGISAGVVNTNYRLTTSRGIYILTLIESGERDYLPWMLALLAHYRERGVPCPLPIADNRRQMLHTLKNRPAILVSFLDGELPNPLTPGHAWQAGRLLARLHHGAQSFDYPRENPLGPVAWRSILAQLTPMLQEDVTTLELLQKTLIESETVLFCHKTLPSGIGHADLFPDNTLFDGEVLTGAIDFHYACTLPWIYDLAISLCAWGFDEEGAPRPKMMSELWRGYAEARPIDPDELQIVPVAMRAAALRFSLTRLRDFHFPRQGLQVTRKNPAAFLRLLHWLWENPSIIKQLGHP</sequence>
<dbReference type="KEGG" id="mgm:Mmc1_0824"/>
<keyword evidence="3 8" id="KW-0791">Threonine biosynthesis</keyword>
<dbReference type="Pfam" id="PF01636">
    <property type="entry name" value="APH"/>
    <property type="match status" value="1"/>
</dbReference>
<dbReference type="GO" id="GO:0009088">
    <property type="term" value="P:threonine biosynthetic process"/>
    <property type="evidence" value="ECO:0007669"/>
    <property type="project" value="UniProtKB-UniRule"/>
</dbReference>
<dbReference type="OrthoDB" id="9777460at2"/>
<evidence type="ECO:0000256" key="8">
    <source>
        <dbReference type="HAMAP-Rule" id="MF_00301"/>
    </source>
</evidence>
<dbReference type="PANTHER" id="PTHR21064">
    <property type="entry name" value="AMINOGLYCOSIDE PHOSPHOTRANSFERASE DOMAIN-CONTAINING PROTEIN-RELATED"/>
    <property type="match status" value="1"/>
</dbReference>
<dbReference type="RefSeq" id="WP_011712503.1">
    <property type="nucleotide sequence ID" value="NC_008576.1"/>
</dbReference>
<dbReference type="InterPro" id="IPR050249">
    <property type="entry name" value="Pseudomonas-type_ThrB"/>
</dbReference>
<keyword evidence="4 8" id="KW-0547">Nucleotide-binding</keyword>
<dbReference type="UniPathway" id="UPA00050">
    <property type="reaction ID" value="UER00064"/>
</dbReference>
<proteinExistence type="inferred from homology"/>
<dbReference type="CDD" id="cd05153">
    <property type="entry name" value="HomoserineK_II"/>
    <property type="match status" value="1"/>
</dbReference>
<feature type="domain" description="Aminoglycoside phosphotransferase" evidence="9">
    <location>
        <begin position="27"/>
        <end position="255"/>
    </location>
</feature>
<comment type="similarity">
    <text evidence="7 8">Belongs to the pseudomonas-type ThrB family.</text>
</comment>
<dbReference type="EMBL" id="CP000471">
    <property type="protein sequence ID" value="ABK43343.1"/>
    <property type="molecule type" value="Genomic_DNA"/>
</dbReference>
<dbReference type="HAMAP" id="MF_00301">
    <property type="entry name" value="Homoser_kinase_2"/>
    <property type="match status" value="1"/>
</dbReference>
<dbReference type="GO" id="GO:0005524">
    <property type="term" value="F:ATP binding"/>
    <property type="evidence" value="ECO:0007669"/>
    <property type="project" value="UniProtKB-KW"/>
</dbReference>
<dbReference type="Proteomes" id="UP000002586">
    <property type="component" value="Chromosome"/>
</dbReference>
<dbReference type="InterPro" id="IPR011009">
    <property type="entry name" value="Kinase-like_dom_sf"/>
</dbReference>
<dbReference type="PANTHER" id="PTHR21064:SF6">
    <property type="entry name" value="AMINOGLYCOSIDE PHOSPHOTRANSFERASE DOMAIN-CONTAINING PROTEIN"/>
    <property type="match status" value="1"/>
</dbReference>
<gene>
    <name evidence="8" type="primary">thrB</name>
    <name evidence="10" type="ordered locus">Mmc1_0824</name>
</gene>
<comment type="catalytic activity">
    <reaction evidence="8">
        <text>L-homoserine + ATP = O-phospho-L-homoserine + ADP + H(+)</text>
        <dbReference type="Rhea" id="RHEA:13985"/>
        <dbReference type="ChEBI" id="CHEBI:15378"/>
        <dbReference type="ChEBI" id="CHEBI:30616"/>
        <dbReference type="ChEBI" id="CHEBI:57476"/>
        <dbReference type="ChEBI" id="CHEBI:57590"/>
        <dbReference type="ChEBI" id="CHEBI:456216"/>
        <dbReference type="EC" id="2.7.1.39"/>
    </reaction>
</comment>
<keyword evidence="6 8" id="KW-0067">ATP-binding</keyword>
<evidence type="ECO:0000313" key="11">
    <source>
        <dbReference type="Proteomes" id="UP000002586"/>
    </source>
</evidence>
<dbReference type="HOGENOM" id="CLU_053300_0_0_5"/>
<name>A0L5V0_MAGMM</name>
<keyword evidence="2 8" id="KW-0808">Transferase</keyword>
<keyword evidence="11" id="KW-1185">Reference proteome</keyword>
<evidence type="ECO:0000256" key="2">
    <source>
        <dbReference type="ARBA" id="ARBA00022679"/>
    </source>
</evidence>
<dbReference type="Gene3D" id="3.30.200.20">
    <property type="entry name" value="Phosphorylase Kinase, domain 1"/>
    <property type="match status" value="1"/>
</dbReference>